<feature type="compositionally biased region" description="Basic and acidic residues" evidence="5">
    <location>
        <begin position="32"/>
        <end position="46"/>
    </location>
</feature>
<dbReference type="AlphaFoldDB" id="A0A1C7MH81"/>
<feature type="region of interest" description="Disordered" evidence="5">
    <location>
        <begin position="340"/>
        <end position="361"/>
    </location>
</feature>
<reference evidence="6 7" key="1">
    <citation type="submission" date="2016-03" db="EMBL/GenBank/DDBJ databases">
        <title>Whole genome sequencing of Grifola frondosa 9006-11.</title>
        <authorList>
            <person name="Min B."/>
            <person name="Park H."/>
            <person name="Kim J.-G."/>
            <person name="Cho H."/>
            <person name="Oh Y.-L."/>
            <person name="Kong W.-S."/>
            <person name="Choi I.-G."/>
        </authorList>
    </citation>
    <scope>NUCLEOTIDE SEQUENCE [LARGE SCALE GENOMIC DNA]</scope>
    <source>
        <strain evidence="6 7">9006-11</strain>
    </source>
</reference>
<dbReference type="PANTHER" id="PTHR22852">
    <property type="entry name" value="LETHAL 2 DENTICLELESS PROTEIN RETINOIC ACID-REGULATED NUCLEAR MATRIX-ASSOCIATED PROTEIN"/>
    <property type="match status" value="1"/>
</dbReference>
<evidence type="ECO:0000256" key="5">
    <source>
        <dbReference type="SAM" id="MobiDB-lite"/>
    </source>
</evidence>
<evidence type="ECO:0000313" key="6">
    <source>
        <dbReference type="EMBL" id="OBZ76265.1"/>
    </source>
</evidence>
<keyword evidence="4" id="KW-0853">WD repeat</keyword>
<proteinExistence type="inferred from homology"/>
<dbReference type="InterPro" id="IPR001680">
    <property type="entry name" value="WD40_rpt"/>
</dbReference>
<keyword evidence="2" id="KW-0833">Ubl conjugation pathway</keyword>
<dbReference type="InterPro" id="IPR015943">
    <property type="entry name" value="WD40/YVTN_repeat-like_dom_sf"/>
</dbReference>
<dbReference type="InterPro" id="IPR051865">
    <property type="entry name" value="WD-repeat_CDT2_adapter"/>
</dbReference>
<dbReference type="GO" id="GO:0043161">
    <property type="term" value="P:proteasome-mediated ubiquitin-dependent protein catabolic process"/>
    <property type="evidence" value="ECO:0007669"/>
    <property type="project" value="TreeGrafter"/>
</dbReference>
<organism evidence="6 7">
    <name type="scientific">Grifola frondosa</name>
    <name type="common">Maitake</name>
    <name type="synonym">Polyporus frondosus</name>
    <dbReference type="NCBI Taxonomy" id="5627"/>
    <lineage>
        <taxon>Eukaryota</taxon>
        <taxon>Fungi</taxon>
        <taxon>Dikarya</taxon>
        <taxon>Basidiomycota</taxon>
        <taxon>Agaricomycotina</taxon>
        <taxon>Agaricomycetes</taxon>
        <taxon>Polyporales</taxon>
        <taxon>Grifolaceae</taxon>
        <taxon>Grifola</taxon>
    </lineage>
</organism>
<dbReference type="PROSITE" id="PS50082">
    <property type="entry name" value="WD_REPEATS_2"/>
    <property type="match status" value="2"/>
</dbReference>
<feature type="region of interest" description="Disordered" evidence="5">
    <location>
        <begin position="30"/>
        <end position="73"/>
    </location>
</feature>
<comment type="pathway">
    <text evidence="1">Protein modification; protein ubiquitination.</text>
</comment>
<accession>A0A1C7MH81</accession>
<dbReference type="Proteomes" id="UP000092993">
    <property type="component" value="Unassembled WGS sequence"/>
</dbReference>
<dbReference type="Pfam" id="PF00400">
    <property type="entry name" value="WD40"/>
    <property type="match status" value="3"/>
</dbReference>
<dbReference type="Gene3D" id="2.130.10.10">
    <property type="entry name" value="YVTN repeat-like/Quinoprotein amine dehydrogenase"/>
    <property type="match status" value="2"/>
</dbReference>
<dbReference type="InterPro" id="IPR036322">
    <property type="entry name" value="WD40_repeat_dom_sf"/>
</dbReference>
<comment type="caution">
    <text evidence="6">The sequence shown here is derived from an EMBL/GenBank/DDBJ whole genome shotgun (WGS) entry which is preliminary data.</text>
</comment>
<dbReference type="STRING" id="5627.A0A1C7MH81"/>
<dbReference type="SMART" id="SM00320">
    <property type="entry name" value="WD40"/>
    <property type="match status" value="5"/>
</dbReference>
<evidence type="ECO:0000256" key="2">
    <source>
        <dbReference type="ARBA" id="ARBA00022786"/>
    </source>
</evidence>
<dbReference type="EMBL" id="LUGG01000003">
    <property type="protein sequence ID" value="OBZ76265.1"/>
    <property type="molecule type" value="Genomic_DNA"/>
</dbReference>
<name>A0A1C7MH81_GRIFR</name>
<dbReference type="SUPFAM" id="SSF50978">
    <property type="entry name" value="WD40 repeat-like"/>
    <property type="match status" value="1"/>
</dbReference>
<feature type="repeat" description="WD" evidence="4">
    <location>
        <begin position="187"/>
        <end position="228"/>
    </location>
</feature>
<dbReference type="OrthoDB" id="2096344at2759"/>
<dbReference type="GO" id="GO:0005634">
    <property type="term" value="C:nucleus"/>
    <property type="evidence" value="ECO:0007669"/>
    <property type="project" value="TreeGrafter"/>
</dbReference>
<dbReference type="OMA" id="DSRVHTY"/>
<sequence>MLYSPNTSRPAFVNSTNVYATRTSSFTATSLDLKRPFPPESTEGRDRKRFKSGDPVTNDDAESRMDSDSDDEMEDIAAIRARARKRTVFAMRNAAMQAIPTSISQQPSMSTRSILQSFVSSHKADIFRCHSIDNRTFSTLPYACTYSHYAKSGGTPLLAVATEQGTVHILNTTKRNDWDFEPQRVTLQPHINGVFDVKWSPDDTLLATASGDQSIHITSLASSPLLEDSTLHILRGHEGTVKGGKSQRRGWYNSPVIVMSAAHEPDIKPPKPKNRKGKLAVAAPLRSVTNLVYPDGDPFGLVSSGSSDGILHLWDLRLPTSTYRKAKKVSKALPKAIYTSSSDPTTYHGTHGRAASRPSHPAAALPRACSTRHSAHDGVDPWAHTHAQMQTNSFYVHLASSPCGRWLASGSAGDGRAFLFDVASTASAGRAKEGYNWGELEGVELRGQTGEVGALDWADGMLATCADDGTVRVWRPDVDVYRECEKDEKEMRAKPCGHL</sequence>
<feature type="repeat" description="WD" evidence="4">
    <location>
        <begin position="445"/>
        <end position="474"/>
    </location>
</feature>
<dbReference type="PANTHER" id="PTHR22852:SF0">
    <property type="entry name" value="DENTICLELESS PROTEIN HOMOLOG"/>
    <property type="match status" value="1"/>
</dbReference>
<dbReference type="GO" id="GO:0030674">
    <property type="term" value="F:protein-macromolecule adaptor activity"/>
    <property type="evidence" value="ECO:0007669"/>
    <property type="project" value="TreeGrafter"/>
</dbReference>
<evidence type="ECO:0000256" key="1">
    <source>
        <dbReference type="ARBA" id="ARBA00004906"/>
    </source>
</evidence>
<keyword evidence="7" id="KW-1185">Reference proteome</keyword>
<protein>
    <submittedName>
        <fullName evidence="6">Denticleless A</fullName>
    </submittedName>
</protein>
<evidence type="ECO:0000313" key="7">
    <source>
        <dbReference type="Proteomes" id="UP000092993"/>
    </source>
</evidence>
<comment type="similarity">
    <text evidence="3">Belongs to the WD repeat cdt2 family.</text>
</comment>
<gene>
    <name evidence="6" type="primary">dtl-a</name>
    <name evidence="6" type="ORF">A0H81_03621</name>
</gene>
<evidence type="ECO:0000256" key="4">
    <source>
        <dbReference type="PROSITE-ProRule" id="PRU00221"/>
    </source>
</evidence>
<evidence type="ECO:0000256" key="3">
    <source>
        <dbReference type="ARBA" id="ARBA00038344"/>
    </source>
</evidence>